<name>A0A1G1ZIY6_9BACT</name>
<evidence type="ECO:0000256" key="9">
    <source>
        <dbReference type="ARBA" id="ARBA00022842"/>
    </source>
</evidence>
<dbReference type="Proteomes" id="UP000177174">
    <property type="component" value="Unassembled WGS sequence"/>
</dbReference>
<evidence type="ECO:0000256" key="5">
    <source>
        <dbReference type="ARBA" id="ARBA00022705"/>
    </source>
</evidence>
<dbReference type="SUPFAM" id="SSF56731">
    <property type="entry name" value="DNA primase core"/>
    <property type="match status" value="1"/>
</dbReference>
<keyword evidence="9" id="KW-0460">Magnesium</keyword>
<dbReference type="Pfam" id="PF01807">
    <property type="entry name" value="Zn_ribbon_DnaG"/>
    <property type="match status" value="1"/>
</dbReference>
<evidence type="ECO:0000256" key="3">
    <source>
        <dbReference type="ARBA" id="ARBA00022679"/>
    </source>
</evidence>
<organism evidence="17 18">
    <name type="scientific">Candidatus Harrisonbacteria bacterium RIFCSPHIGHO2_12_FULL_48_16</name>
    <dbReference type="NCBI Taxonomy" id="1798405"/>
    <lineage>
        <taxon>Bacteria</taxon>
        <taxon>Candidatus Harrisoniibacteriota</taxon>
    </lineage>
</organism>
<keyword evidence="10 12" id="KW-0238">DNA-binding</keyword>
<dbReference type="FunFam" id="3.90.580.10:FF:000001">
    <property type="entry name" value="DNA primase"/>
    <property type="match status" value="1"/>
</dbReference>
<evidence type="ECO:0000256" key="8">
    <source>
        <dbReference type="ARBA" id="ARBA00022833"/>
    </source>
</evidence>
<dbReference type="InterPro" id="IPR050219">
    <property type="entry name" value="DnaG_primase"/>
</dbReference>
<dbReference type="InterPro" id="IPR013264">
    <property type="entry name" value="DNAG_N"/>
</dbReference>
<proteinExistence type="inferred from homology"/>
<dbReference type="InterPro" id="IPR037068">
    <property type="entry name" value="DNA_primase_core_N_sf"/>
</dbReference>
<accession>A0A1G1ZIY6</accession>
<dbReference type="GO" id="GO:1990077">
    <property type="term" value="C:primosome complex"/>
    <property type="evidence" value="ECO:0007669"/>
    <property type="project" value="UniProtKB-KW"/>
</dbReference>
<dbReference type="GO" id="GO:0003677">
    <property type="term" value="F:DNA binding"/>
    <property type="evidence" value="ECO:0007669"/>
    <property type="project" value="UniProtKB-KW"/>
</dbReference>
<dbReference type="SUPFAM" id="SSF57783">
    <property type="entry name" value="Zinc beta-ribbon"/>
    <property type="match status" value="1"/>
</dbReference>
<comment type="function">
    <text evidence="12 13">RNA polymerase that catalyzes the synthesis of short RNA molecules used as primers for DNA polymerase during DNA replication.</text>
</comment>
<comment type="catalytic activity">
    <reaction evidence="12">
        <text>ssDNA + n NTP = ssDNA/pppN(pN)n-1 hybrid + (n-1) diphosphate.</text>
        <dbReference type="EC" id="2.7.7.101"/>
    </reaction>
</comment>
<dbReference type="EC" id="2.7.7.101" evidence="12"/>
<protein>
    <recommendedName>
        <fullName evidence="12 13">DNA primase</fullName>
        <ecNumber evidence="12">2.7.7.101</ecNumber>
    </recommendedName>
</protein>
<keyword evidence="11 12" id="KW-0804">Transcription</keyword>
<dbReference type="EMBL" id="MHJH01000027">
    <property type="protein sequence ID" value="OGY64056.1"/>
    <property type="molecule type" value="Genomic_DNA"/>
</dbReference>
<evidence type="ECO:0000256" key="2">
    <source>
        <dbReference type="ARBA" id="ARBA00022515"/>
    </source>
</evidence>
<dbReference type="InterPro" id="IPR030846">
    <property type="entry name" value="DnaG_bac"/>
</dbReference>
<comment type="subunit">
    <text evidence="12">Monomer. Interacts with DnaB.</text>
</comment>
<comment type="similarity">
    <text evidence="12 13">Belongs to the DnaG primase family.</text>
</comment>
<evidence type="ECO:0000256" key="10">
    <source>
        <dbReference type="ARBA" id="ARBA00023125"/>
    </source>
</evidence>
<evidence type="ECO:0000256" key="1">
    <source>
        <dbReference type="ARBA" id="ARBA00022478"/>
    </source>
</evidence>
<evidence type="ECO:0000256" key="14">
    <source>
        <dbReference type="PIRSR" id="PIRSR002811-1"/>
    </source>
</evidence>
<keyword evidence="1 12" id="KW-0240">DNA-directed RNA polymerase</keyword>
<evidence type="ECO:0000256" key="4">
    <source>
        <dbReference type="ARBA" id="ARBA00022695"/>
    </source>
</evidence>
<evidence type="ECO:0000313" key="18">
    <source>
        <dbReference type="Proteomes" id="UP000177174"/>
    </source>
</evidence>
<evidence type="ECO:0000259" key="16">
    <source>
        <dbReference type="PROSITE" id="PS50880"/>
    </source>
</evidence>
<dbReference type="InterPro" id="IPR036977">
    <property type="entry name" value="DNA_primase_Znf_CHC2"/>
</dbReference>
<dbReference type="GO" id="GO:0003899">
    <property type="term" value="F:DNA-directed RNA polymerase activity"/>
    <property type="evidence" value="ECO:0007669"/>
    <property type="project" value="UniProtKB-UniRule"/>
</dbReference>
<feature type="domain" description="Toprim" evidence="16">
    <location>
        <begin position="263"/>
        <end position="346"/>
    </location>
</feature>
<dbReference type="PROSITE" id="PS50880">
    <property type="entry name" value="TOPRIM"/>
    <property type="match status" value="1"/>
</dbReference>
<dbReference type="Gene3D" id="3.90.580.10">
    <property type="entry name" value="Zinc finger, CHC2-type domain"/>
    <property type="match status" value="1"/>
</dbReference>
<gene>
    <name evidence="12" type="primary">dnaG</name>
    <name evidence="17" type="ORF">A3E64_00880</name>
</gene>
<dbReference type="Pfam" id="PF08275">
    <property type="entry name" value="DNAG_N"/>
    <property type="match status" value="1"/>
</dbReference>
<dbReference type="CDD" id="cd03364">
    <property type="entry name" value="TOPRIM_DnaG_primases"/>
    <property type="match status" value="1"/>
</dbReference>
<dbReference type="InterPro" id="IPR034151">
    <property type="entry name" value="TOPRIM_DnaG_bac"/>
</dbReference>
<dbReference type="STRING" id="1798405.A3E64_00880"/>
<feature type="zinc finger region" description="CHC2-type" evidence="12 14">
    <location>
        <begin position="35"/>
        <end position="59"/>
    </location>
</feature>
<dbReference type="PANTHER" id="PTHR30313">
    <property type="entry name" value="DNA PRIMASE"/>
    <property type="match status" value="1"/>
</dbReference>
<keyword evidence="3 12" id="KW-0808">Transferase</keyword>
<reference evidence="17 18" key="1">
    <citation type="journal article" date="2016" name="Nat. Commun.">
        <title>Thousands of microbial genomes shed light on interconnected biogeochemical processes in an aquifer system.</title>
        <authorList>
            <person name="Anantharaman K."/>
            <person name="Brown C.T."/>
            <person name="Hug L.A."/>
            <person name="Sharon I."/>
            <person name="Castelle C.J."/>
            <person name="Probst A.J."/>
            <person name="Thomas B.C."/>
            <person name="Singh A."/>
            <person name="Wilkins M.J."/>
            <person name="Karaoz U."/>
            <person name="Brodie E.L."/>
            <person name="Williams K.H."/>
            <person name="Hubbard S.S."/>
            <person name="Banfield J.F."/>
        </authorList>
    </citation>
    <scope>NUCLEOTIDE SEQUENCE [LARGE SCALE GENOMIC DNA]</scope>
</reference>
<dbReference type="AlphaFoldDB" id="A0A1G1ZIY6"/>
<dbReference type="GO" id="GO:0006269">
    <property type="term" value="P:DNA replication, synthesis of primer"/>
    <property type="evidence" value="ECO:0007669"/>
    <property type="project" value="UniProtKB-UniRule"/>
</dbReference>
<keyword evidence="6 12" id="KW-0479">Metal-binding</keyword>
<keyword evidence="5 12" id="KW-0235">DNA replication</keyword>
<evidence type="ECO:0000256" key="11">
    <source>
        <dbReference type="ARBA" id="ARBA00023163"/>
    </source>
</evidence>
<evidence type="ECO:0000256" key="6">
    <source>
        <dbReference type="ARBA" id="ARBA00022723"/>
    </source>
</evidence>
<evidence type="ECO:0000256" key="15">
    <source>
        <dbReference type="SAM" id="MobiDB-lite"/>
    </source>
</evidence>
<dbReference type="GO" id="GO:0005737">
    <property type="term" value="C:cytoplasm"/>
    <property type="evidence" value="ECO:0007669"/>
    <property type="project" value="TreeGrafter"/>
</dbReference>
<dbReference type="InterPro" id="IPR006171">
    <property type="entry name" value="TOPRIM_dom"/>
</dbReference>
<dbReference type="Gene3D" id="3.90.980.10">
    <property type="entry name" value="DNA primase, catalytic core, N-terminal domain"/>
    <property type="match status" value="1"/>
</dbReference>
<dbReference type="Pfam" id="PF13155">
    <property type="entry name" value="Toprim_2"/>
    <property type="match status" value="1"/>
</dbReference>
<keyword evidence="8 12" id="KW-0862">Zinc</keyword>
<evidence type="ECO:0000256" key="13">
    <source>
        <dbReference type="PIRNR" id="PIRNR002811"/>
    </source>
</evidence>
<sequence length="594" mass="65300">MSDVVQQIKDKLDLAAFLGSYIKLSPAGKNLKGLCPFHKEKTPSFMVSPDRQIWHCFGCAAGGDLIGFLMKYENLEFVEALKILGEKAGIDIGRAGNQDQRQINVLYHINAAAKEFFKKSLTQEALNYLYSRGLKKETIEEFELGYAPAGSDALLRYLLSAKFAPADIEKAGLTFKTERGTFIDRFRNRIMFPLHNSFGKSIGFTGRIMPLPSEALPVRQAGLAKEGGYEAPKYVNSPETPIFNKSKLLYGFDKTKGLIRESRTAVLIEGQMDFLMAWQDGLKNLAATSGTAMTGEHLKILKRVADTLVLSFDRDDAGQAATERTIDLAGAADFAVKVLMVPEGVQAKDPADIVNASSGLFASLAAKAVPAMDYYFAKYDVSKKISVTQWKQNIRAVLGKIKMLYSPVEKARYIQELAGLSGVAEHHLQEEMEGLPSVKTAGDSGPSESSGEKTDNDAPISRKEVISQRIASLVASHKNLYGECAPALAILDPNYQKAIAYHCDSQSVSLPEEIRSLVDLIALRTGLELISDPIKAKTELGVLTRQLKMENLKGKRQEMVDAIRLAEKTNDDAKLAVTLSEFDKLSKEIQTLEQ</sequence>
<comment type="caution">
    <text evidence="17">The sequence shown here is derived from an EMBL/GenBank/DDBJ whole genome shotgun (WGS) entry which is preliminary data.</text>
</comment>
<keyword evidence="2 12" id="KW-0639">Primosome</keyword>
<dbReference type="PANTHER" id="PTHR30313:SF2">
    <property type="entry name" value="DNA PRIMASE"/>
    <property type="match status" value="1"/>
</dbReference>
<dbReference type="PIRSF" id="PIRSF002811">
    <property type="entry name" value="DnaG"/>
    <property type="match status" value="1"/>
</dbReference>
<evidence type="ECO:0000313" key="17">
    <source>
        <dbReference type="EMBL" id="OGY64056.1"/>
    </source>
</evidence>
<feature type="compositionally biased region" description="Basic and acidic residues" evidence="15">
    <location>
        <begin position="450"/>
        <end position="459"/>
    </location>
</feature>
<dbReference type="GO" id="GO:0000428">
    <property type="term" value="C:DNA-directed RNA polymerase complex"/>
    <property type="evidence" value="ECO:0007669"/>
    <property type="project" value="UniProtKB-KW"/>
</dbReference>
<keyword evidence="7 12" id="KW-0863">Zinc-finger</keyword>
<evidence type="ECO:0000256" key="7">
    <source>
        <dbReference type="ARBA" id="ARBA00022771"/>
    </source>
</evidence>
<comment type="cofactor">
    <cofactor evidence="12 13 14">
        <name>Zn(2+)</name>
        <dbReference type="ChEBI" id="CHEBI:29105"/>
    </cofactor>
    <text evidence="12 13 14">Binds 1 zinc ion per monomer.</text>
</comment>
<dbReference type="HAMAP" id="MF_00974">
    <property type="entry name" value="DNA_primase_DnaG"/>
    <property type="match status" value="1"/>
</dbReference>
<evidence type="ECO:0000256" key="12">
    <source>
        <dbReference type="HAMAP-Rule" id="MF_00974"/>
    </source>
</evidence>
<dbReference type="GO" id="GO:0008270">
    <property type="term" value="F:zinc ion binding"/>
    <property type="evidence" value="ECO:0007669"/>
    <property type="project" value="UniProtKB-UniRule"/>
</dbReference>
<keyword evidence="4 12" id="KW-0548">Nucleotidyltransferase</keyword>
<comment type="domain">
    <text evidence="12">Contains an N-terminal zinc-binding domain, a central core domain that contains the primase activity, and a C-terminal DnaB-binding domain.</text>
</comment>
<dbReference type="InterPro" id="IPR002694">
    <property type="entry name" value="Znf_CHC2"/>
</dbReference>
<dbReference type="Gene3D" id="3.40.1360.10">
    <property type="match status" value="1"/>
</dbReference>
<feature type="region of interest" description="Disordered" evidence="15">
    <location>
        <begin position="433"/>
        <end position="459"/>
    </location>
</feature>
<dbReference type="NCBIfam" id="TIGR01391">
    <property type="entry name" value="dnaG"/>
    <property type="match status" value="1"/>
</dbReference>
<dbReference type="SMART" id="SM00493">
    <property type="entry name" value="TOPRIM"/>
    <property type="match status" value="1"/>
</dbReference>
<dbReference type="InterPro" id="IPR006295">
    <property type="entry name" value="DNA_primase_DnaG"/>
</dbReference>
<dbReference type="SMART" id="SM00400">
    <property type="entry name" value="ZnF_CHCC"/>
    <property type="match status" value="1"/>
</dbReference>